<dbReference type="Proteomes" id="UP000036367">
    <property type="component" value="Unassembled WGS sequence"/>
</dbReference>
<dbReference type="STRING" id="595434.RISK_001501"/>
<name>A0A0J1BIB5_RHOIS</name>
<comment type="caution">
    <text evidence="2">The sequence shown here is derived from an EMBL/GenBank/DDBJ whole genome shotgun (WGS) entry which is preliminary data.</text>
</comment>
<evidence type="ECO:0000313" key="3">
    <source>
        <dbReference type="Proteomes" id="UP000036367"/>
    </source>
</evidence>
<feature type="compositionally biased region" description="Polar residues" evidence="1">
    <location>
        <begin position="1"/>
        <end position="16"/>
    </location>
</feature>
<proteinExistence type="predicted"/>
<dbReference type="PATRIC" id="fig|595434.4.peg.1436"/>
<reference evidence="2" key="1">
    <citation type="submission" date="2015-05" db="EMBL/GenBank/DDBJ databases">
        <title>Permanent draft genome of Rhodopirellula islandicus K833.</title>
        <authorList>
            <person name="Kizina J."/>
            <person name="Richter M."/>
            <person name="Glockner F.O."/>
            <person name="Harder J."/>
        </authorList>
    </citation>
    <scope>NUCLEOTIDE SEQUENCE [LARGE SCALE GENOMIC DNA]</scope>
    <source>
        <strain evidence="2">K833</strain>
    </source>
</reference>
<dbReference type="EMBL" id="LECT01000015">
    <property type="protein sequence ID" value="KLU06290.1"/>
    <property type="molecule type" value="Genomic_DNA"/>
</dbReference>
<keyword evidence="3" id="KW-1185">Reference proteome</keyword>
<evidence type="ECO:0000256" key="1">
    <source>
        <dbReference type="SAM" id="MobiDB-lite"/>
    </source>
</evidence>
<evidence type="ECO:0000313" key="2">
    <source>
        <dbReference type="EMBL" id="KLU06290.1"/>
    </source>
</evidence>
<organism evidence="2 3">
    <name type="scientific">Rhodopirellula islandica</name>
    <dbReference type="NCBI Taxonomy" id="595434"/>
    <lineage>
        <taxon>Bacteria</taxon>
        <taxon>Pseudomonadati</taxon>
        <taxon>Planctomycetota</taxon>
        <taxon>Planctomycetia</taxon>
        <taxon>Pirellulales</taxon>
        <taxon>Pirellulaceae</taxon>
        <taxon>Rhodopirellula</taxon>
    </lineage>
</organism>
<protein>
    <submittedName>
        <fullName evidence="2">Uncharacterized protein</fullName>
    </submittedName>
</protein>
<accession>A0A0J1BIB5</accession>
<gene>
    <name evidence="2" type="ORF">RISK_001501</name>
</gene>
<dbReference type="AlphaFoldDB" id="A0A0J1BIB5"/>
<sequence>MSCSQIHKQSHPSPMSYNRGGIPPRENRVFEKSPSIG</sequence>
<feature type="region of interest" description="Disordered" evidence="1">
    <location>
        <begin position="1"/>
        <end position="37"/>
    </location>
</feature>